<evidence type="ECO:0000256" key="1">
    <source>
        <dbReference type="SAM" id="MobiDB-lite"/>
    </source>
</evidence>
<comment type="caution">
    <text evidence="2">The sequence shown here is derived from an EMBL/GenBank/DDBJ whole genome shotgun (WGS) entry which is preliminary data.</text>
</comment>
<sequence length="66" mass="7738">MVPEPRSRNLSLRRGNELKNWKRKLKLTTFSNVLDQEGSRIYATVGEKKKKPKEHENMELKAELDA</sequence>
<organism evidence="2 3">
    <name type="scientific">Stylosanthes scabra</name>
    <dbReference type="NCBI Taxonomy" id="79078"/>
    <lineage>
        <taxon>Eukaryota</taxon>
        <taxon>Viridiplantae</taxon>
        <taxon>Streptophyta</taxon>
        <taxon>Embryophyta</taxon>
        <taxon>Tracheophyta</taxon>
        <taxon>Spermatophyta</taxon>
        <taxon>Magnoliopsida</taxon>
        <taxon>eudicotyledons</taxon>
        <taxon>Gunneridae</taxon>
        <taxon>Pentapetalae</taxon>
        <taxon>rosids</taxon>
        <taxon>fabids</taxon>
        <taxon>Fabales</taxon>
        <taxon>Fabaceae</taxon>
        <taxon>Papilionoideae</taxon>
        <taxon>50 kb inversion clade</taxon>
        <taxon>dalbergioids sensu lato</taxon>
        <taxon>Dalbergieae</taxon>
        <taxon>Pterocarpus clade</taxon>
        <taxon>Stylosanthes</taxon>
    </lineage>
</organism>
<proteinExistence type="predicted"/>
<evidence type="ECO:0000313" key="3">
    <source>
        <dbReference type="Proteomes" id="UP001341840"/>
    </source>
</evidence>
<dbReference type="Proteomes" id="UP001341840">
    <property type="component" value="Unassembled WGS sequence"/>
</dbReference>
<dbReference type="EMBL" id="JASCZI010090791">
    <property type="protein sequence ID" value="MED6146557.1"/>
    <property type="molecule type" value="Genomic_DNA"/>
</dbReference>
<accession>A0ABU6TCW4</accession>
<reference evidence="2 3" key="1">
    <citation type="journal article" date="2023" name="Plants (Basel)">
        <title>Bridging the Gap: Combining Genomics and Transcriptomics Approaches to Understand Stylosanthes scabra, an Orphan Legume from the Brazilian Caatinga.</title>
        <authorList>
            <person name="Ferreira-Neto J.R.C."/>
            <person name="da Silva M.D."/>
            <person name="Binneck E."/>
            <person name="de Melo N.F."/>
            <person name="da Silva R.H."/>
            <person name="de Melo A.L.T.M."/>
            <person name="Pandolfi V."/>
            <person name="Bustamante F.O."/>
            <person name="Brasileiro-Vidal A.C."/>
            <person name="Benko-Iseppon A.M."/>
        </authorList>
    </citation>
    <scope>NUCLEOTIDE SEQUENCE [LARGE SCALE GENOMIC DNA]</scope>
    <source>
        <tissue evidence="2">Leaves</tissue>
    </source>
</reference>
<feature type="region of interest" description="Disordered" evidence="1">
    <location>
        <begin position="46"/>
        <end position="66"/>
    </location>
</feature>
<gene>
    <name evidence="2" type="ORF">PIB30_035559</name>
</gene>
<keyword evidence="3" id="KW-1185">Reference proteome</keyword>
<protein>
    <submittedName>
        <fullName evidence="2">Uncharacterized protein</fullName>
    </submittedName>
</protein>
<name>A0ABU6TCW4_9FABA</name>
<feature type="compositionally biased region" description="Basic and acidic residues" evidence="1">
    <location>
        <begin position="53"/>
        <end position="66"/>
    </location>
</feature>
<evidence type="ECO:0000313" key="2">
    <source>
        <dbReference type="EMBL" id="MED6146557.1"/>
    </source>
</evidence>